<organism evidence="3 4">
    <name type="scientific">Arthrobacter horti</name>
    <dbReference type="NCBI Taxonomy" id="3068273"/>
    <lineage>
        <taxon>Bacteria</taxon>
        <taxon>Bacillati</taxon>
        <taxon>Actinomycetota</taxon>
        <taxon>Actinomycetes</taxon>
        <taxon>Micrococcales</taxon>
        <taxon>Micrococcaceae</taxon>
        <taxon>Arthrobacter</taxon>
    </lineage>
</organism>
<feature type="domain" description="Lipoyl-binding" evidence="2">
    <location>
        <begin position="12"/>
        <end position="76"/>
    </location>
</feature>
<protein>
    <submittedName>
        <fullName evidence="3">Lipoyl domain-containing protein</fullName>
    </submittedName>
</protein>
<evidence type="ECO:0000313" key="3">
    <source>
        <dbReference type="EMBL" id="MDP5227693.1"/>
    </source>
</evidence>
<dbReference type="Proteomes" id="UP001232725">
    <property type="component" value="Unassembled WGS sequence"/>
</dbReference>
<dbReference type="CDD" id="cd06849">
    <property type="entry name" value="lipoyl_domain"/>
    <property type="match status" value="1"/>
</dbReference>
<evidence type="ECO:0000259" key="2">
    <source>
        <dbReference type="Pfam" id="PF00364"/>
    </source>
</evidence>
<evidence type="ECO:0000313" key="4">
    <source>
        <dbReference type="Proteomes" id="UP001232725"/>
    </source>
</evidence>
<keyword evidence="1" id="KW-0450">Lipoyl</keyword>
<evidence type="ECO:0000256" key="1">
    <source>
        <dbReference type="ARBA" id="ARBA00022823"/>
    </source>
</evidence>
<dbReference type="PROSITE" id="PS00189">
    <property type="entry name" value="LIPOYL"/>
    <property type="match status" value="1"/>
</dbReference>
<dbReference type="Gene3D" id="2.40.50.100">
    <property type="match status" value="1"/>
</dbReference>
<dbReference type="InterPro" id="IPR003016">
    <property type="entry name" value="2-oxoA_DH_lipoyl-BS"/>
</dbReference>
<keyword evidence="4" id="KW-1185">Reference proteome</keyword>
<dbReference type="InterPro" id="IPR000089">
    <property type="entry name" value="Biotin_lipoyl"/>
</dbReference>
<name>A0ABT9IQ37_9MICC</name>
<accession>A0ABT9IQ37</accession>
<dbReference type="EMBL" id="JAVALS010000007">
    <property type="protein sequence ID" value="MDP5227693.1"/>
    <property type="molecule type" value="Genomic_DNA"/>
</dbReference>
<dbReference type="Pfam" id="PF00364">
    <property type="entry name" value="Biotin_lipoyl"/>
    <property type="match status" value="1"/>
</dbReference>
<sequence length="77" mass="7540">MSAEVLFPQLSGDGGAAGVVATWYVGTGEPVTAGQLIADVAVEKVDAEVLAPASGILTQLVAEEAEAAEGSVIATIG</sequence>
<reference evidence="3 4" key="1">
    <citation type="submission" date="2023-08" db="EMBL/GenBank/DDBJ databases">
        <title>Arthrobacter horti sp. nov., isolated from forest soil.</title>
        <authorList>
            <person name="Park M."/>
        </authorList>
    </citation>
    <scope>NUCLEOTIDE SEQUENCE [LARGE SCALE GENOMIC DNA]</scope>
    <source>
        <strain evidence="3 4">YJM1</strain>
    </source>
</reference>
<dbReference type="SUPFAM" id="SSF51230">
    <property type="entry name" value="Single hybrid motif"/>
    <property type="match status" value="1"/>
</dbReference>
<proteinExistence type="predicted"/>
<comment type="caution">
    <text evidence="3">The sequence shown here is derived from an EMBL/GenBank/DDBJ whole genome shotgun (WGS) entry which is preliminary data.</text>
</comment>
<gene>
    <name evidence="3" type="ORF">Q9R02_11055</name>
</gene>
<dbReference type="RefSeq" id="WP_305996748.1">
    <property type="nucleotide sequence ID" value="NZ_JAVALS010000007.1"/>
</dbReference>
<dbReference type="InterPro" id="IPR011053">
    <property type="entry name" value="Single_hybrid_motif"/>
</dbReference>